<keyword evidence="3" id="KW-1185">Reference proteome</keyword>
<dbReference type="PANTHER" id="PTHR15837:SF5">
    <property type="entry name" value="NYN DOMAIN-CONTAINING PROTEIN"/>
    <property type="match status" value="1"/>
</dbReference>
<evidence type="ECO:0000313" key="3">
    <source>
        <dbReference type="Proteomes" id="UP000001312"/>
    </source>
</evidence>
<dbReference type="GO" id="GO:0005634">
    <property type="term" value="C:nucleus"/>
    <property type="evidence" value="ECO:0000318"/>
    <property type="project" value="GO_Central"/>
</dbReference>
<organism evidence="2 3">
    <name type="scientific">Sclerotinia sclerotiorum (strain ATCC 18683 / 1980 / Ss-1)</name>
    <name type="common">White mold</name>
    <name type="synonym">Whetzelinia sclerotiorum</name>
    <dbReference type="NCBI Taxonomy" id="665079"/>
    <lineage>
        <taxon>Eukaryota</taxon>
        <taxon>Fungi</taxon>
        <taxon>Dikarya</taxon>
        <taxon>Ascomycota</taxon>
        <taxon>Pezizomycotina</taxon>
        <taxon>Leotiomycetes</taxon>
        <taxon>Helotiales</taxon>
        <taxon>Sclerotiniaceae</taxon>
        <taxon>Sclerotinia</taxon>
    </lineage>
</organism>
<dbReference type="PANTHER" id="PTHR15837">
    <property type="entry name" value="RAN GUANINE NUCLEOTIDE RELEASE FACTOR"/>
    <property type="match status" value="1"/>
</dbReference>
<name>A7ERM0_SCLS1</name>
<evidence type="ECO:0000313" key="2">
    <source>
        <dbReference type="EMBL" id="EDN92112.1"/>
    </source>
</evidence>
<dbReference type="GeneID" id="5487089"/>
<dbReference type="Proteomes" id="UP000001312">
    <property type="component" value="Unassembled WGS sequence"/>
</dbReference>
<dbReference type="AlphaFoldDB" id="A7ERM0"/>
<dbReference type="InterPro" id="IPR007681">
    <property type="entry name" value="Mog1"/>
</dbReference>
<dbReference type="GO" id="GO:0031267">
    <property type="term" value="F:small GTPase binding"/>
    <property type="evidence" value="ECO:0000318"/>
    <property type="project" value="GO_Central"/>
</dbReference>
<proteinExistence type="predicted"/>
<evidence type="ECO:0008006" key="4">
    <source>
        <dbReference type="Google" id="ProtNLM"/>
    </source>
</evidence>
<accession>A7ERM0</accession>
<dbReference type="STRING" id="665079.A7ERM0"/>
<sequence>MIEPQTSQPWDLTSAIDLFNRLSVSTSGTDFPPSNCTVNDEPSNTDGSARALGDFRPIWNYLGVDAEKTSTDFDVGSFESAPSSFTSGGLFSDLDSPPTSATDDSDIPDVYEAYVTKSKETDESSGVESEVERPSASKSARLFGYSSAVGAKKSYESLTIHPLYNLTLEEKRAKIAKKLSDQLGIDKKTLLNATANLQRSNEPKAIHVFVDCSNIMIGFHQALKIARGIPEEAKMKQQPFSYQSLAFIMERNRPAAKRILAGSRSSHSDLPVHFAEAEKCGYETNILDRVLKVRESTPKKVRRGLGNGYLTGRSNGSESPSTNMSSVSFVEQGVDELLHMKILETLNDYPKPSTIVLASGDGAEAEYSAGFFKNVQRALEKGWNVELVAWNSGLSGEYRESSFKQRWRKQFRVIRLDDFSEELLAIYRKHETSP</sequence>
<feature type="compositionally biased region" description="Polar residues" evidence="1">
    <location>
        <begin position="312"/>
        <end position="325"/>
    </location>
</feature>
<protein>
    <recommendedName>
        <fullName evidence="4">NYN domain-containing protein</fullName>
    </recommendedName>
</protein>
<dbReference type="KEGG" id="ssl:SS1G_07974"/>
<dbReference type="RefSeq" id="XP_001591348.1">
    <property type="nucleotide sequence ID" value="XM_001591298.1"/>
</dbReference>
<feature type="region of interest" description="Disordered" evidence="1">
    <location>
        <begin position="304"/>
        <end position="325"/>
    </location>
</feature>
<dbReference type="InParanoid" id="A7ERM0"/>
<dbReference type="Gene3D" id="3.40.50.1010">
    <property type="entry name" value="5'-nuclease"/>
    <property type="match status" value="1"/>
</dbReference>
<dbReference type="EMBL" id="CH476630">
    <property type="protein sequence ID" value="EDN92112.1"/>
    <property type="molecule type" value="Genomic_DNA"/>
</dbReference>
<dbReference type="CDD" id="cd18724">
    <property type="entry name" value="PIN_LabA-like"/>
    <property type="match status" value="1"/>
</dbReference>
<gene>
    <name evidence="2" type="ORF">SS1G_07974</name>
</gene>
<reference evidence="3" key="1">
    <citation type="journal article" date="2011" name="PLoS Genet.">
        <title>Genomic analysis of the necrotrophic fungal pathogens Sclerotinia sclerotiorum and Botrytis cinerea.</title>
        <authorList>
            <person name="Amselem J."/>
            <person name="Cuomo C.A."/>
            <person name="van Kan J.A."/>
            <person name="Viaud M."/>
            <person name="Benito E.P."/>
            <person name="Couloux A."/>
            <person name="Coutinho P.M."/>
            <person name="de Vries R.P."/>
            <person name="Dyer P.S."/>
            <person name="Fillinger S."/>
            <person name="Fournier E."/>
            <person name="Gout L."/>
            <person name="Hahn M."/>
            <person name="Kohn L."/>
            <person name="Lapalu N."/>
            <person name="Plummer K.M."/>
            <person name="Pradier J.M."/>
            <person name="Quevillon E."/>
            <person name="Sharon A."/>
            <person name="Simon A."/>
            <person name="ten Have A."/>
            <person name="Tudzynski B."/>
            <person name="Tudzynski P."/>
            <person name="Wincker P."/>
            <person name="Andrew M."/>
            <person name="Anthouard V."/>
            <person name="Beever R.E."/>
            <person name="Beffa R."/>
            <person name="Benoit I."/>
            <person name="Bouzid O."/>
            <person name="Brault B."/>
            <person name="Chen Z."/>
            <person name="Choquer M."/>
            <person name="Collemare J."/>
            <person name="Cotton P."/>
            <person name="Danchin E.G."/>
            <person name="Da Silva C."/>
            <person name="Gautier A."/>
            <person name="Giraud C."/>
            <person name="Giraud T."/>
            <person name="Gonzalez C."/>
            <person name="Grossetete S."/>
            <person name="Guldener U."/>
            <person name="Henrissat B."/>
            <person name="Howlett B.J."/>
            <person name="Kodira C."/>
            <person name="Kretschmer M."/>
            <person name="Lappartient A."/>
            <person name="Leroch M."/>
            <person name="Levis C."/>
            <person name="Mauceli E."/>
            <person name="Neuveglise C."/>
            <person name="Oeser B."/>
            <person name="Pearson M."/>
            <person name="Poulain J."/>
            <person name="Poussereau N."/>
            <person name="Quesneville H."/>
            <person name="Rascle C."/>
            <person name="Schumacher J."/>
            <person name="Segurens B."/>
            <person name="Sexton A."/>
            <person name="Silva E."/>
            <person name="Sirven C."/>
            <person name="Soanes D.M."/>
            <person name="Talbot N.J."/>
            <person name="Templeton M."/>
            <person name="Yandava C."/>
            <person name="Yarden O."/>
            <person name="Zeng Q."/>
            <person name="Rollins J.A."/>
            <person name="Lebrun M.H."/>
            <person name="Dickman M."/>
        </authorList>
    </citation>
    <scope>NUCLEOTIDE SEQUENCE [LARGE SCALE GENOMIC DNA]</scope>
    <source>
        <strain evidence="3">ATCC 18683 / 1980 / Ss-1</strain>
    </source>
</reference>
<dbReference type="OMA" id="IMERNRP"/>
<dbReference type="GO" id="GO:0005085">
    <property type="term" value="F:guanyl-nucleotide exchange factor activity"/>
    <property type="evidence" value="ECO:0000318"/>
    <property type="project" value="GO_Central"/>
</dbReference>
<evidence type="ECO:0000256" key="1">
    <source>
        <dbReference type="SAM" id="MobiDB-lite"/>
    </source>
</evidence>